<feature type="non-terminal residue" evidence="3">
    <location>
        <position position="433"/>
    </location>
</feature>
<gene>
    <name evidence="3" type="ORF">ELS83_21325</name>
</gene>
<dbReference type="InterPro" id="IPR024361">
    <property type="entry name" value="BACON"/>
</dbReference>
<organism evidence="3 4">
    <name type="scientific">Marinifilum caeruleilacunae</name>
    <dbReference type="NCBI Taxonomy" id="2499076"/>
    <lineage>
        <taxon>Bacteria</taxon>
        <taxon>Pseudomonadati</taxon>
        <taxon>Bacteroidota</taxon>
        <taxon>Bacteroidia</taxon>
        <taxon>Marinilabiliales</taxon>
        <taxon>Marinifilaceae</taxon>
    </lineage>
</organism>
<dbReference type="Proteomes" id="UP000732105">
    <property type="component" value="Unassembled WGS sequence"/>
</dbReference>
<name>A0ABX1X1T5_9BACT</name>
<dbReference type="InterPro" id="IPR013783">
    <property type="entry name" value="Ig-like_fold"/>
</dbReference>
<evidence type="ECO:0000259" key="2">
    <source>
        <dbReference type="Pfam" id="PF13004"/>
    </source>
</evidence>
<dbReference type="RefSeq" id="WP_171597584.1">
    <property type="nucleotide sequence ID" value="NZ_RZNH01000074.1"/>
</dbReference>
<evidence type="ECO:0000313" key="3">
    <source>
        <dbReference type="EMBL" id="NOU62335.1"/>
    </source>
</evidence>
<feature type="chain" id="PRO_5046207313" description="BACON domain-containing protein" evidence="1">
    <location>
        <begin position="23"/>
        <end position="433"/>
    </location>
</feature>
<proteinExistence type="predicted"/>
<reference evidence="3 4" key="1">
    <citation type="submission" date="2018-12" db="EMBL/GenBank/DDBJ databases">
        <title>Marinifilum JC070 sp. nov., a marine bacterium isolated from Yongle Blue Hole in the South China Sea.</title>
        <authorList>
            <person name="Fu T."/>
        </authorList>
    </citation>
    <scope>NUCLEOTIDE SEQUENCE [LARGE SCALE GENOMIC DNA]</scope>
    <source>
        <strain evidence="3 4">JC070</strain>
    </source>
</reference>
<protein>
    <recommendedName>
        <fullName evidence="2">BACON domain-containing protein</fullName>
    </recommendedName>
</protein>
<sequence>MRIIYKIIVLGVLLSLCAPIHAQFGNFLSPSSVTIDSEGGTYTVNRSNTAALTVMNSDSWVHVDASTLDSGQTILRFSCDANSLSRQRSGRVIVRTASFELGTITMIQDAGGSGTDIFPNPYKTIDGEGGDYSVTRTSGVLSLVSAPSWVTIEHSSLLSGTSLDFSCDPNTGSDSRMGTINVRDASNNLGILNLMQIGNELNNPDVPNAPTIVYEDGKTTLTKTTAPFQVEYYWQTSATGTSTDVAASSATKEFTNNGVYYLRARGVVSMSWSDAISGDVIVYHHPTAPPTPAASYNDGVTTLTYQNPPAGEVYYWQTSASGTDKTNSNATKDFTVDGATYYIRSYNATLDTWSTAQSGTVEVYNNPGIPAAPTATYADGVTTLTRQAPPADEVYYWQTSASGTDQTNSNATKDFTVDGATYYIRSYNATLDT</sequence>
<evidence type="ECO:0000256" key="1">
    <source>
        <dbReference type="SAM" id="SignalP"/>
    </source>
</evidence>
<accession>A0ABX1X1T5</accession>
<dbReference type="EMBL" id="RZNH01000074">
    <property type="protein sequence ID" value="NOU62335.1"/>
    <property type="molecule type" value="Genomic_DNA"/>
</dbReference>
<keyword evidence="1" id="KW-0732">Signal</keyword>
<evidence type="ECO:0000313" key="4">
    <source>
        <dbReference type="Proteomes" id="UP000732105"/>
    </source>
</evidence>
<comment type="caution">
    <text evidence="3">The sequence shown here is derived from an EMBL/GenBank/DDBJ whole genome shotgun (WGS) entry which is preliminary data.</text>
</comment>
<keyword evidence="4" id="KW-1185">Reference proteome</keyword>
<feature type="domain" description="BACON" evidence="2">
    <location>
        <begin position="145"/>
        <end position="189"/>
    </location>
</feature>
<dbReference type="Gene3D" id="2.60.40.10">
    <property type="entry name" value="Immunoglobulins"/>
    <property type="match status" value="2"/>
</dbReference>
<dbReference type="Pfam" id="PF13004">
    <property type="entry name" value="BACON"/>
    <property type="match status" value="2"/>
</dbReference>
<feature type="signal peptide" evidence="1">
    <location>
        <begin position="1"/>
        <end position="22"/>
    </location>
</feature>
<dbReference type="CDD" id="cd14948">
    <property type="entry name" value="BACON"/>
    <property type="match status" value="1"/>
</dbReference>
<feature type="domain" description="BACON" evidence="2">
    <location>
        <begin position="53"/>
        <end position="108"/>
    </location>
</feature>